<dbReference type="PANTHER" id="PTHR40082">
    <property type="entry name" value="BLR5956 PROTEIN"/>
    <property type="match status" value="1"/>
</dbReference>
<dbReference type="NCBIfam" id="NF005568">
    <property type="entry name" value="PRK07239.1"/>
    <property type="match status" value="1"/>
</dbReference>
<feature type="domain" description="OmpR/PhoB-type" evidence="3">
    <location>
        <begin position="287"/>
        <end position="385"/>
    </location>
</feature>
<dbReference type="GO" id="GO:0006355">
    <property type="term" value="P:regulation of DNA-templated transcription"/>
    <property type="evidence" value="ECO:0007669"/>
    <property type="project" value="InterPro"/>
</dbReference>
<dbReference type="InterPro" id="IPR039793">
    <property type="entry name" value="UROS/Hem4"/>
</dbReference>
<dbReference type="AlphaFoldDB" id="A0A6J4PBA5"/>
<evidence type="ECO:0000313" key="4">
    <source>
        <dbReference type="EMBL" id="CAA9409745.1"/>
    </source>
</evidence>
<dbReference type="CDD" id="cd00383">
    <property type="entry name" value="trans_reg_C"/>
    <property type="match status" value="1"/>
</dbReference>
<dbReference type="InterPro" id="IPR036388">
    <property type="entry name" value="WH-like_DNA-bd_sf"/>
</dbReference>
<reference evidence="4" key="1">
    <citation type="submission" date="2020-02" db="EMBL/GenBank/DDBJ databases">
        <authorList>
            <person name="Meier V. D."/>
        </authorList>
    </citation>
    <scope>NUCLEOTIDE SEQUENCE</scope>
    <source>
        <strain evidence="4">AVDCRST_MAG75</strain>
    </source>
</reference>
<dbReference type="GO" id="GO:0004852">
    <property type="term" value="F:uroporphyrinogen-III synthase activity"/>
    <property type="evidence" value="ECO:0007669"/>
    <property type="project" value="UniProtKB-EC"/>
</dbReference>
<dbReference type="GO" id="GO:0000160">
    <property type="term" value="P:phosphorelay signal transduction system"/>
    <property type="evidence" value="ECO:0007669"/>
    <property type="project" value="InterPro"/>
</dbReference>
<dbReference type="PROSITE" id="PS51755">
    <property type="entry name" value="OMPR_PHOB"/>
    <property type="match status" value="1"/>
</dbReference>
<organism evidence="4">
    <name type="scientific">uncultured Propionibacteriaceae bacterium</name>
    <dbReference type="NCBI Taxonomy" id="257457"/>
    <lineage>
        <taxon>Bacteria</taxon>
        <taxon>Bacillati</taxon>
        <taxon>Actinomycetota</taxon>
        <taxon>Actinomycetes</taxon>
        <taxon>Propionibacteriales</taxon>
        <taxon>Propionibacteriaceae</taxon>
        <taxon>environmental samples</taxon>
    </lineage>
</organism>
<name>A0A6J4PBA5_9ACTN</name>
<dbReference type="EC" id="4.2.1.75" evidence="4"/>
<evidence type="ECO:0000259" key="3">
    <source>
        <dbReference type="PROSITE" id="PS51755"/>
    </source>
</evidence>
<dbReference type="GO" id="GO:0003677">
    <property type="term" value="F:DNA binding"/>
    <property type="evidence" value="ECO:0007669"/>
    <property type="project" value="UniProtKB-UniRule"/>
</dbReference>
<evidence type="ECO:0000256" key="1">
    <source>
        <dbReference type="ARBA" id="ARBA00023125"/>
    </source>
</evidence>
<proteinExistence type="predicted"/>
<accession>A0A6J4PBA5</accession>
<dbReference type="Pfam" id="PF00486">
    <property type="entry name" value="Trans_reg_C"/>
    <property type="match status" value="1"/>
</dbReference>
<dbReference type="InterPro" id="IPR036108">
    <property type="entry name" value="4pyrrol_syn_uPrphyn_synt_sf"/>
</dbReference>
<dbReference type="CDD" id="cd06578">
    <property type="entry name" value="HemD"/>
    <property type="match status" value="1"/>
</dbReference>
<dbReference type="PANTHER" id="PTHR40082:SF1">
    <property type="entry name" value="BLR5956 PROTEIN"/>
    <property type="match status" value="1"/>
</dbReference>
<feature type="DNA-binding region" description="OmpR/PhoB-type" evidence="2">
    <location>
        <begin position="287"/>
        <end position="385"/>
    </location>
</feature>
<dbReference type="SUPFAM" id="SSF46894">
    <property type="entry name" value="C-terminal effector domain of the bipartite response regulators"/>
    <property type="match status" value="1"/>
</dbReference>
<dbReference type="InterPro" id="IPR001867">
    <property type="entry name" value="OmpR/PhoB-type_DNA-bd"/>
</dbReference>
<gene>
    <name evidence="4" type="ORF">AVDCRST_MAG75-2671</name>
</gene>
<dbReference type="GO" id="GO:0006780">
    <property type="term" value="P:uroporphyrinogen III biosynthetic process"/>
    <property type="evidence" value="ECO:0007669"/>
    <property type="project" value="InterPro"/>
</dbReference>
<protein>
    <submittedName>
        <fullName evidence="4">Uroporphyrinogen-III synthase, related to YjjA (In BS) / Response regulator</fullName>
        <ecNumber evidence="4">4.2.1.75</ecNumber>
    </submittedName>
</protein>
<dbReference type="Pfam" id="PF02602">
    <property type="entry name" value="HEM4"/>
    <property type="match status" value="1"/>
</dbReference>
<keyword evidence="4" id="KW-0456">Lyase</keyword>
<dbReference type="SUPFAM" id="SSF69618">
    <property type="entry name" value="HemD-like"/>
    <property type="match status" value="1"/>
</dbReference>
<dbReference type="InterPro" id="IPR016032">
    <property type="entry name" value="Sig_transdc_resp-reg_C-effctor"/>
</dbReference>
<dbReference type="InterPro" id="IPR003754">
    <property type="entry name" value="4pyrrol_synth_uPrphyn_synth"/>
</dbReference>
<sequence length="392" mass="42095">MTSDPQPLSSTAPGLRADQLRGFRIGVTSDRRSGDLIAALERRGAQVLHAPALRIAPNDQDGPLIAETEAVIQSRPDVVLVTTGYGMRRWLEVADAAGLGAELIAVLEGARILARGHKALGAVRAAGLDDAAISDEETTASLVDKVLHEGWTGMSVAIQLHGYTDEVQLARMRAVSRAVLPVTPYRWVKPDGNELLPRFIGDVCRRQLDAITFTSAPAADATLATARNLGRYEEFVAALRHDVVSAAVGPVTAGPLVEAGLSPVLPDRHRMGALIRLVCEHLDQHRVERFRTDAAEIELRGRCVTVRSAQQPDPTSVLLGPHALALLRRLVAAEGGVVSRRELIDALPEGPDDHALEVAISRLRRSLTVPDVIATVVKRGYRLAAVRNTALS</sequence>
<dbReference type="Gene3D" id="3.40.50.10090">
    <property type="match status" value="2"/>
</dbReference>
<dbReference type="SMART" id="SM00862">
    <property type="entry name" value="Trans_reg_C"/>
    <property type="match status" value="1"/>
</dbReference>
<dbReference type="Gene3D" id="1.10.10.10">
    <property type="entry name" value="Winged helix-like DNA-binding domain superfamily/Winged helix DNA-binding domain"/>
    <property type="match status" value="1"/>
</dbReference>
<evidence type="ECO:0000256" key="2">
    <source>
        <dbReference type="PROSITE-ProRule" id="PRU01091"/>
    </source>
</evidence>
<keyword evidence="1 2" id="KW-0238">DNA-binding</keyword>
<dbReference type="EMBL" id="CADCUO010000189">
    <property type="protein sequence ID" value="CAA9409745.1"/>
    <property type="molecule type" value="Genomic_DNA"/>
</dbReference>